<comment type="caution">
    <text evidence="2">The sequence shown here is derived from an EMBL/GenBank/DDBJ whole genome shotgun (WGS) entry which is preliminary data.</text>
</comment>
<proteinExistence type="predicted"/>
<organism evidence="2 3">
    <name type="scientific">Bailinhaonella thermotolerans</name>
    <dbReference type="NCBI Taxonomy" id="1070861"/>
    <lineage>
        <taxon>Bacteria</taxon>
        <taxon>Bacillati</taxon>
        <taxon>Actinomycetota</taxon>
        <taxon>Actinomycetes</taxon>
        <taxon>Streptosporangiales</taxon>
        <taxon>Streptosporangiaceae</taxon>
        <taxon>Bailinhaonella</taxon>
    </lineage>
</organism>
<dbReference type="RefSeq" id="WP_119931551.1">
    <property type="nucleotide sequence ID" value="NZ_QZEY01000027.1"/>
</dbReference>
<accession>A0A3A4A305</accession>
<dbReference type="EMBL" id="QZEY01000027">
    <property type="protein sequence ID" value="RJL21090.1"/>
    <property type="molecule type" value="Genomic_DNA"/>
</dbReference>
<keyword evidence="1" id="KW-1133">Transmembrane helix</keyword>
<reference evidence="2 3" key="1">
    <citation type="submission" date="2018-09" db="EMBL/GenBank/DDBJ databases">
        <title>YIM 75507 draft genome.</title>
        <authorList>
            <person name="Tang S."/>
            <person name="Feng Y."/>
        </authorList>
    </citation>
    <scope>NUCLEOTIDE SEQUENCE [LARGE SCALE GENOMIC DNA]</scope>
    <source>
        <strain evidence="2 3">YIM 75507</strain>
    </source>
</reference>
<feature type="transmembrane region" description="Helical" evidence="1">
    <location>
        <begin position="85"/>
        <end position="109"/>
    </location>
</feature>
<evidence type="ECO:0000313" key="3">
    <source>
        <dbReference type="Proteomes" id="UP000265768"/>
    </source>
</evidence>
<keyword evidence="1" id="KW-0812">Transmembrane</keyword>
<keyword evidence="3" id="KW-1185">Reference proteome</keyword>
<sequence length="123" mass="12880">MDASPDELAELALVWHQLCNVSDDVIDILTGEAGGPAPTHEQIQALGTEEFPVALAALQASLAERATHEVSDAADWVSRSMTTPLPAIILAGPSAMALAGSIIALRAALDRRDRVLRAMGTPD</sequence>
<dbReference type="Proteomes" id="UP000265768">
    <property type="component" value="Unassembled WGS sequence"/>
</dbReference>
<gene>
    <name evidence="2" type="ORF">D5H75_38410</name>
</gene>
<evidence type="ECO:0000256" key="1">
    <source>
        <dbReference type="SAM" id="Phobius"/>
    </source>
</evidence>
<dbReference type="AlphaFoldDB" id="A0A3A4A305"/>
<evidence type="ECO:0000313" key="2">
    <source>
        <dbReference type="EMBL" id="RJL21090.1"/>
    </source>
</evidence>
<protein>
    <submittedName>
        <fullName evidence="2">Uncharacterized protein</fullName>
    </submittedName>
</protein>
<keyword evidence="1" id="KW-0472">Membrane</keyword>
<name>A0A3A4A305_9ACTN</name>